<dbReference type="EMBL" id="BAAAEU010000001">
    <property type="protein sequence ID" value="GAA0705855.1"/>
    <property type="molecule type" value="Genomic_DNA"/>
</dbReference>
<dbReference type="Gene3D" id="3.90.550.10">
    <property type="entry name" value="Spore Coat Polysaccharide Biosynthesis Protein SpsA, Chain A"/>
    <property type="match status" value="1"/>
</dbReference>
<accession>A0ABN1IC16</accession>
<dbReference type="Pfam" id="PF00535">
    <property type="entry name" value="Glycos_transf_2"/>
    <property type="match status" value="1"/>
</dbReference>
<sequence>MLDSGLTSHAAVERRRNDELQSRAVDLIRRDPQNRDPLTLALSVAYPASAPLRSADCLAVIPARDEAATVAAVVAGVRKALGCAVLVVDDASTDGTGAKAREAGAEALTLPLGLGAWGATQAGIRYALRNGYAGVITLDADGQHLPESLPALFAAQARNGANVIIGTCVERLSRAKRIAWQYLRVLTGLGLGDFTSGLRLYDRRAIEILAGPTASLLDYQDVGVLMLLAKNGLTIKETPVPMLPRREGHSRVFASWPVVARYMLHTTVLCIAQIDAGRRHHQTLAGGGRAC</sequence>
<reference evidence="2 3" key="1">
    <citation type="journal article" date="2019" name="Int. J. Syst. Evol. Microbiol.">
        <title>The Global Catalogue of Microorganisms (GCM) 10K type strain sequencing project: providing services to taxonomists for standard genome sequencing and annotation.</title>
        <authorList>
            <consortium name="The Broad Institute Genomics Platform"/>
            <consortium name="The Broad Institute Genome Sequencing Center for Infectious Disease"/>
            <person name="Wu L."/>
            <person name="Ma J."/>
        </authorList>
    </citation>
    <scope>NUCLEOTIDE SEQUENCE [LARGE SCALE GENOMIC DNA]</scope>
    <source>
        <strain evidence="2 3">JCM 15421</strain>
    </source>
</reference>
<evidence type="ECO:0000313" key="3">
    <source>
        <dbReference type="Proteomes" id="UP001501523"/>
    </source>
</evidence>
<gene>
    <name evidence="2" type="ORF">GCM10009105_03640</name>
</gene>
<evidence type="ECO:0000259" key="1">
    <source>
        <dbReference type="Pfam" id="PF00535"/>
    </source>
</evidence>
<keyword evidence="3" id="KW-1185">Reference proteome</keyword>
<dbReference type="SUPFAM" id="SSF53448">
    <property type="entry name" value="Nucleotide-diphospho-sugar transferases"/>
    <property type="match status" value="1"/>
</dbReference>
<dbReference type="CDD" id="cd04179">
    <property type="entry name" value="DPM_DPG-synthase_like"/>
    <property type="match status" value="1"/>
</dbReference>
<protein>
    <recommendedName>
        <fullName evidence="1">Glycosyltransferase 2-like domain-containing protein</fullName>
    </recommendedName>
</protein>
<dbReference type="PANTHER" id="PTHR48090:SF7">
    <property type="entry name" value="RFBJ PROTEIN"/>
    <property type="match status" value="1"/>
</dbReference>
<dbReference type="Proteomes" id="UP001501523">
    <property type="component" value="Unassembled WGS sequence"/>
</dbReference>
<proteinExistence type="predicted"/>
<evidence type="ECO:0000313" key="2">
    <source>
        <dbReference type="EMBL" id="GAA0705855.1"/>
    </source>
</evidence>
<dbReference type="InterPro" id="IPR050256">
    <property type="entry name" value="Glycosyltransferase_2"/>
</dbReference>
<organism evidence="2 3">
    <name type="scientific">Dokdonella soli</name>
    <dbReference type="NCBI Taxonomy" id="529810"/>
    <lineage>
        <taxon>Bacteria</taxon>
        <taxon>Pseudomonadati</taxon>
        <taxon>Pseudomonadota</taxon>
        <taxon>Gammaproteobacteria</taxon>
        <taxon>Lysobacterales</taxon>
        <taxon>Rhodanobacteraceae</taxon>
        <taxon>Dokdonella</taxon>
    </lineage>
</organism>
<dbReference type="InterPro" id="IPR001173">
    <property type="entry name" value="Glyco_trans_2-like"/>
</dbReference>
<comment type="caution">
    <text evidence="2">The sequence shown here is derived from an EMBL/GenBank/DDBJ whole genome shotgun (WGS) entry which is preliminary data.</text>
</comment>
<dbReference type="PANTHER" id="PTHR48090">
    <property type="entry name" value="UNDECAPRENYL-PHOSPHATE 4-DEOXY-4-FORMAMIDO-L-ARABINOSE TRANSFERASE-RELATED"/>
    <property type="match status" value="1"/>
</dbReference>
<dbReference type="InterPro" id="IPR029044">
    <property type="entry name" value="Nucleotide-diphossugar_trans"/>
</dbReference>
<name>A0ABN1IC16_9GAMM</name>
<feature type="domain" description="Glycosyltransferase 2-like" evidence="1">
    <location>
        <begin position="60"/>
        <end position="183"/>
    </location>
</feature>